<dbReference type="Proteomes" id="UP000475862">
    <property type="component" value="Unassembled WGS sequence"/>
</dbReference>
<dbReference type="InterPro" id="IPR013604">
    <property type="entry name" value="7TM_chemorcpt"/>
</dbReference>
<evidence type="ECO:0000256" key="2">
    <source>
        <dbReference type="ARBA" id="ARBA00022475"/>
    </source>
</evidence>
<organism evidence="6 7">
    <name type="scientific">Aphis glycines</name>
    <name type="common">Soybean aphid</name>
    <dbReference type="NCBI Taxonomy" id="307491"/>
    <lineage>
        <taxon>Eukaryota</taxon>
        <taxon>Metazoa</taxon>
        <taxon>Ecdysozoa</taxon>
        <taxon>Arthropoda</taxon>
        <taxon>Hexapoda</taxon>
        <taxon>Insecta</taxon>
        <taxon>Pterygota</taxon>
        <taxon>Neoptera</taxon>
        <taxon>Paraneoptera</taxon>
        <taxon>Hemiptera</taxon>
        <taxon>Sternorrhyncha</taxon>
        <taxon>Aphidomorpha</taxon>
        <taxon>Aphidoidea</taxon>
        <taxon>Aphididae</taxon>
        <taxon>Aphidini</taxon>
        <taxon>Aphis</taxon>
        <taxon>Aphis</taxon>
    </lineage>
</organism>
<keyword evidence="5" id="KW-0472">Membrane</keyword>
<sequence length="176" mass="20412">MDEINNAPRKIQWFMPTKFTIFGVLRMMRKAHTTTMLMRYDNQKLSPTVVSKITMGIAIKVKKLITEMNNRYLDFSTKEELHLFYNQLLICSPKFTIFDIFTINNGMITSAMAAGSTYILILVQIHSGKITKKYNISLFVLMTCRMLGITYPIKSDSHYIIVENKTNKSTKYKNTN</sequence>
<evidence type="ECO:0000256" key="1">
    <source>
        <dbReference type="ARBA" id="ARBA00004651"/>
    </source>
</evidence>
<name>A0A6G0TYJ7_APHGL</name>
<protein>
    <recommendedName>
        <fullName evidence="8">Gustatory receptor</fullName>
    </recommendedName>
</protein>
<keyword evidence="2" id="KW-1003">Cell membrane</keyword>
<accession>A0A6G0TYJ7</accession>
<keyword evidence="4" id="KW-1133">Transmembrane helix</keyword>
<evidence type="ECO:0000256" key="5">
    <source>
        <dbReference type="ARBA" id="ARBA00023136"/>
    </source>
</evidence>
<comment type="caution">
    <text evidence="6">The sequence shown here is derived from an EMBL/GenBank/DDBJ whole genome shotgun (WGS) entry which is preliminary data.</text>
</comment>
<reference evidence="6 7" key="1">
    <citation type="submission" date="2019-08" db="EMBL/GenBank/DDBJ databases">
        <title>The genome of the soybean aphid Biotype 1, its phylome, world population structure and adaptation to the North American continent.</title>
        <authorList>
            <person name="Giordano R."/>
            <person name="Donthu R.K."/>
            <person name="Hernandez A.G."/>
            <person name="Wright C.L."/>
            <person name="Zimin A.V."/>
        </authorList>
    </citation>
    <scope>NUCLEOTIDE SEQUENCE [LARGE SCALE GENOMIC DNA]</scope>
    <source>
        <tissue evidence="6">Whole aphids</tissue>
    </source>
</reference>
<dbReference type="AlphaFoldDB" id="A0A6G0TYJ7"/>
<keyword evidence="3" id="KW-0812">Transmembrane</keyword>
<evidence type="ECO:0008006" key="8">
    <source>
        <dbReference type="Google" id="ProtNLM"/>
    </source>
</evidence>
<evidence type="ECO:0000313" key="6">
    <source>
        <dbReference type="EMBL" id="KAE9541184.1"/>
    </source>
</evidence>
<proteinExistence type="predicted"/>
<evidence type="ECO:0000313" key="7">
    <source>
        <dbReference type="Proteomes" id="UP000475862"/>
    </source>
</evidence>
<dbReference type="Pfam" id="PF08395">
    <property type="entry name" value="7tm_7"/>
    <property type="match status" value="1"/>
</dbReference>
<dbReference type="OrthoDB" id="6604268at2759"/>
<comment type="subcellular location">
    <subcellularLocation>
        <location evidence="1">Cell membrane</location>
        <topology evidence="1">Multi-pass membrane protein</topology>
    </subcellularLocation>
</comment>
<evidence type="ECO:0000256" key="3">
    <source>
        <dbReference type="ARBA" id="ARBA00022692"/>
    </source>
</evidence>
<dbReference type="EMBL" id="VYZN01000013">
    <property type="protein sequence ID" value="KAE9541184.1"/>
    <property type="molecule type" value="Genomic_DNA"/>
</dbReference>
<dbReference type="GO" id="GO:0005886">
    <property type="term" value="C:plasma membrane"/>
    <property type="evidence" value="ECO:0007669"/>
    <property type="project" value="UniProtKB-SubCell"/>
</dbReference>
<gene>
    <name evidence="6" type="ORF">AGLY_004429</name>
</gene>
<keyword evidence="7" id="KW-1185">Reference proteome</keyword>
<dbReference type="GO" id="GO:0050909">
    <property type="term" value="P:sensory perception of taste"/>
    <property type="evidence" value="ECO:0007669"/>
    <property type="project" value="InterPro"/>
</dbReference>
<evidence type="ECO:0000256" key="4">
    <source>
        <dbReference type="ARBA" id="ARBA00022989"/>
    </source>
</evidence>